<evidence type="ECO:0000259" key="1">
    <source>
        <dbReference type="Pfam" id="PF18137"/>
    </source>
</evidence>
<comment type="caution">
    <text evidence="2">The sequence shown here is derived from an EMBL/GenBank/DDBJ whole genome shotgun (WGS) entry which is preliminary data.</text>
</comment>
<keyword evidence="3" id="KW-1185">Reference proteome</keyword>
<dbReference type="STRING" id="1206466.K0KGG8"/>
<dbReference type="AlphaFoldDB" id="K0KGG8"/>
<sequence>MLLIENFIKSSFKNPFELVLNECFQFNDFKILNSNLSPNFRSILEDSLINPELYINTRISNNSNSMEILNSKINPILSELFQIYRETNLNLNIFDFYQVFKNSLNKDEILQKIMEILDDKNNILENYLNDEIRFKFIYKFFNDMDISNDLKWDKLTLVWFLQKCGELIDLGFCKQIKRKGDTLEKNIWRGL</sequence>
<protein>
    <submittedName>
        <fullName evidence="2">Origin recognition complex subunit 3</fullName>
    </submittedName>
</protein>
<gene>
    <name evidence="2" type="ORF">BN7_1610</name>
</gene>
<dbReference type="GO" id="GO:0005656">
    <property type="term" value="C:nuclear pre-replicative complex"/>
    <property type="evidence" value="ECO:0007669"/>
    <property type="project" value="TreeGrafter"/>
</dbReference>
<dbReference type="PANTHER" id="PTHR12748">
    <property type="entry name" value="ORIGIN RECOGNITION COMPLEX SUBUNIT 3"/>
    <property type="match status" value="1"/>
</dbReference>
<feature type="domain" description="Origin recognition complex subunit 3 winged helix C-terminal" evidence="1">
    <location>
        <begin position="41"/>
        <end position="188"/>
    </location>
</feature>
<dbReference type="InParanoid" id="K0KGG8"/>
<dbReference type="GO" id="GO:0006270">
    <property type="term" value="P:DNA replication initiation"/>
    <property type="evidence" value="ECO:0007669"/>
    <property type="project" value="TreeGrafter"/>
</dbReference>
<dbReference type="InterPro" id="IPR040855">
    <property type="entry name" value="ORC_WH_C"/>
</dbReference>
<name>K0KGG8_WICCF</name>
<evidence type="ECO:0000313" key="3">
    <source>
        <dbReference type="Proteomes" id="UP000009328"/>
    </source>
</evidence>
<dbReference type="EMBL" id="CAIF01000034">
    <property type="protein sequence ID" value="CCH42071.1"/>
    <property type="molecule type" value="Genomic_DNA"/>
</dbReference>
<accession>K0KGG8</accession>
<evidence type="ECO:0000313" key="2">
    <source>
        <dbReference type="EMBL" id="CCH42071.1"/>
    </source>
</evidence>
<dbReference type="Proteomes" id="UP000009328">
    <property type="component" value="Unassembled WGS sequence"/>
</dbReference>
<dbReference type="Pfam" id="PF18137">
    <property type="entry name" value="WHD_ORC"/>
    <property type="match status" value="1"/>
</dbReference>
<dbReference type="InterPro" id="IPR020795">
    <property type="entry name" value="ORC3"/>
</dbReference>
<organism evidence="2 3">
    <name type="scientific">Wickerhamomyces ciferrii (strain ATCC 14091 / BCRC 22168 / CBS 111 / JCM 3599 / NBRC 0793 / NRRL Y-1031 F-60-10)</name>
    <name type="common">Yeast</name>
    <name type="synonym">Pichia ciferrii</name>
    <dbReference type="NCBI Taxonomy" id="1206466"/>
    <lineage>
        <taxon>Eukaryota</taxon>
        <taxon>Fungi</taxon>
        <taxon>Dikarya</taxon>
        <taxon>Ascomycota</taxon>
        <taxon>Saccharomycotina</taxon>
        <taxon>Saccharomycetes</taxon>
        <taxon>Phaffomycetales</taxon>
        <taxon>Wickerhamomycetaceae</taxon>
        <taxon>Wickerhamomyces</taxon>
    </lineage>
</organism>
<dbReference type="GO" id="GO:0031261">
    <property type="term" value="C:DNA replication preinitiation complex"/>
    <property type="evidence" value="ECO:0007669"/>
    <property type="project" value="TreeGrafter"/>
</dbReference>
<dbReference type="PANTHER" id="PTHR12748:SF0">
    <property type="entry name" value="ORIGIN RECOGNITION COMPLEX SUBUNIT 3"/>
    <property type="match status" value="1"/>
</dbReference>
<dbReference type="GO" id="GO:0003688">
    <property type="term" value="F:DNA replication origin binding"/>
    <property type="evidence" value="ECO:0007669"/>
    <property type="project" value="TreeGrafter"/>
</dbReference>
<dbReference type="HOGENOM" id="CLU_1422457_0_0_1"/>
<dbReference type="GO" id="GO:0005664">
    <property type="term" value="C:nuclear origin of replication recognition complex"/>
    <property type="evidence" value="ECO:0007669"/>
    <property type="project" value="InterPro"/>
</dbReference>
<reference evidence="2 3" key="1">
    <citation type="journal article" date="2012" name="Eukaryot. Cell">
        <title>Draft genome sequence of Wickerhamomyces ciferrii NRRL Y-1031 F-60-10.</title>
        <authorList>
            <person name="Schneider J."/>
            <person name="Andrea H."/>
            <person name="Blom J."/>
            <person name="Jaenicke S."/>
            <person name="Ruckert C."/>
            <person name="Schorsch C."/>
            <person name="Szczepanowski R."/>
            <person name="Farwick M."/>
            <person name="Goesmann A."/>
            <person name="Puhler A."/>
            <person name="Schaffer S."/>
            <person name="Tauch A."/>
            <person name="Kohler T."/>
            <person name="Brinkrolf K."/>
        </authorList>
    </citation>
    <scope>NUCLEOTIDE SEQUENCE [LARGE SCALE GENOMIC DNA]</scope>
    <source>
        <strain evidence="3">ATCC 14091 / BCRC 22168 / CBS 111 / JCM 3599 / NBRC 0793 / NRRL Y-1031 F-60-10</strain>
    </source>
</reference>
<dbReference type="eggNOG" id="KOG2538">
    <property type="taxonomic scope" value="Eukaryota"/>
</dbReference>
<proteinExistence type="predicted"/>